<evidence type="ECO:0000313" key="2">
    <source>
        <dbReference type="Proteomes" id="UP000031727"/>
    </source>
</evidence>
<evidence type="ECO:0000313" key="1">
    <source>
        <dbReference type="EMBL" id="AJD82819.1"/>
    </source>
</evidence>
<gene>
    <name evidence="1" type="ORF">JWX_00054</name>
</gene>
<dbReference type="OrthoDB" id="34515at10239"/>
<protein>
    <submittedName>
        <fullName evidence="1">Uncharacterized protein</fullName>
    </submittedName>
</protein>
<accession>A0A0B5A4C6</accession>
<reference evidence="1 2" key="1">
    <citation type="submission" date="2014-11" db="EMBL/GenBank/DDBJ databases">
        <title>Characterization and genome comparisons of three Achromobacter phages of the Siphoviridae family.</title>
        <authorList>
            <person name="Dreiseikelmann B."/>
            <person name="Bunk B."/>
            <person name="Rohde M."/>
            <person name="Wittmann J."/>
        </authorList>
    </citation>
    <scope>NUCLEOTIDE SEQUENCE [LARGE SCALE GENOMIC DNA]</scope>
</reference>
<organism evidence="1 2">
    <name type="scientific">Achromobacter phage JWX</name>
    <dbReference type="NCBI Taxonomy" id="1589746"/>
    <lineage>
        <taxon>Viruses</taxon>
        <taxon>Duplodnaviria</taxon>
        <taxon>Heunggongvirae</taxon>
        <taxon>Uroviricota</taxon>
        <taxon>Caudoviricetes</taxon>
        <taxon>Steinhofvirus</taxon>
        <taxon>Steinhofvirus JWX</taxon>
    </lineage>
</organism>
<dbReference type="EMBL" id="KP202969">
    <property type="protein sequence ID" value="AJD82819.1"/>
    <property type="molecule type" value="Genomic_DNA"/>
</dbReference>
<proteinExistence type="predicted"/>
<dbReference type="KEGG" id="vg:26623463"/>
<keyword evidence="2" id="KW-1185">Reference proteome</keyword>
<sequence length="77" mass="9074">MKAYIPVVYIRRDKPVKFPVLLAHNIKGAVDEFLRQNPKYRLAIPLKGREFYTTITGEDSRVWTRRVVIMDVGLERK</sequence>
<name>A0A0B5A4C6_9CAUD</name>
<dbReference type="GeneID" id="26623463"/>
<dbReference type="Proteomes" id="UP000031727">
    <property type="component" value="Segment"/>
</dbReference>
<dbReference type="RefSeq" id="YP_009196238.1">
    <property type="nucleotide sequence ID" value="NC_028768.1"/>
</dbReference>